<keyword evidence="5 10" id="KW-0812">Transmembrane</keyword>
<feature type="chain" id="PRO_5017003749" evidence="12">
    <location>
        <begin position="24"/>
        <end position="684"/>
    </location>
</feature>
<evidence type="ECO:0000256" key="7">
    <source>
        <dbReference type="ARBA" id="ARBA00023077"/>
    </source>
</evidence>
<dbReference type="Gene3D" id="2.40.170.20">
    <property type="entry name" value="TonB-dependent receptor, beta-barrel domain"/>
    <property type="match status" value="1"/>
</dbReference>
<dbReference type="Gene3D" id="2.170.130.10">
    <property type="entry name" value="TonB-dependent receptor, plug domain"/>
    <property type="match status" value="1"/>
</dbReference>
<feature type="signal peptide" evidence="12">
    <location>
        <begin position="1"/>
        <end position="23"/>
    </location>
</feature>
<keyword evidence="9 10" id="KW-0998">Cell outer membrane</keyword>
<dbReference type="PANTHER" id="PTHR30069:SF41">
    <property type="entry name" value="HEME_HEMOPEXIN UTILIZATION PROTEIN C"/>
    <property type="match status" value="1"/>
</dbReference>
<name>A0A380A978_9GAMM</name>
<proteinExistence type="inferred from homology"/>
<dbReference type="Pfam" id="PF07715">
    <property type="entry name" value="Plug"/>
    <property type="match status" value="1"/>
</dbReference>
<dbReference type="CDD" id="cd01347">
    <property type="entry name" value="ligand_gated_channel"/>
    <property type="match status" value="1"/>
</dbReference>
<dbReference type="PANTHER" id="PTHR30069">
    <property type="entry name" value="TONB-DEPENDENT OUTER MEMBRANE RECEPTOR"/>
    <property type="match status" value="1"/>
</dbReference>
<evidence type="ECO:0000256" key="8">
    <source>
        <dbReference type="ARBA" id="ARBA00023136"/>
    </source>
</evidence>
<evidence type="ECO:0000256" key="10">
    <source>
        <dbReference type="PROSITE-ProRule" id="PRU01360"/>
    </source>
</evidence>
<dbReference type="InterPro" id="IPR039426">
    <property type="entry name" value="TonB-dep_rcpt-like"/>
</dbReference>
<dbReference type="InterPro" id="IPR036942">
    <property type="entry name" value="Beta-barrel_TonB_sf"/>
</dbReference>
<evidence type="ECO:0000256" key="11">
    <source>
        <dbReference type="RuleBase" id="RU003357"/>
    </source>
</evidence>
<evidence type="ECO:0000259" key="13">
    <source>
        <dbReference type="Pfam" id="PF00593"/>
    </source>
</evidence>
<keyword evidence="4 10" id="KW-1134">Transmembrane beta strand</keyword>
<evidence type="ECO:0000256" key="6">
    <source>
        <dbReference type="ARBA" id="ARBA00022729"/>
    </source>
</evidence>
<dbReference type="InterPro" id="IPR011276">
    <property type="entry name" value="TonB_haem/Hb_rcpt"/>
</dbReference>
<organism evidence="15 16">
    <name type="scientific">Shewanella algae</name>
    <dbReference type="NCBI Taxonomy" id="38313"/>
    <lineage>
        <taxon>Bacteria</taxon>
        <taxon>Pseudomonadati</taxon>
        <taxon>Pseudomonadota</taxon>
        <taxon>Gammaproteobacteria</taxon>
        <taxon>Alteromonadales</taxon>
        <taxon>Shewanellaceae</taxon>
        <taxon>Shewanella</taxon>
    </lineage>
</organism>
<dbReference type="GO" id="GO:0015232">
    <property type="term" value="F:heme transmembrane transporter activity"/>
    <property type="evidence" value="ECO:0007669"/>
    <property type="project" value="InterPro"/>
</dbReference>
<keyword evidence="6 12" id="KW-0732">Signal</keyword>
<dbReference type="NCBIfam" id="TIGR01786">
    <property type="entry name" value="TonB-hemlactrns"/>
    <property type="match status" value="1"/>
</dbReference>
<dbReference type="InterPro" id="IPR000531">
    <property type="entry name" value="Beta-barrel_TonB"/>
</dbReference>
<dbReference type="PROSITE" id="PS52016">
    <property type="entry name" value="TONB_DEPENDENT_REC_3"/>
    <property type="match status" value="1"/>
</dbReference>
<keyword evidence="7 11" id="KW-0798">TonB box</keyword>
<evidence type="ECO:0000256" key="3">
    <source>
        <dbReference type="ARBA" id="ARBA00022448"/>
    </source>
</evidence>
<dbReference type="GO" id="GO:0009279">
    <property type="term" value="C:cell outer membrane"/>
    <property type="evidence" value="ECO:0007669"/>
    <property type="project" value="UniProtKB-SubCell"/>
</dbReference>
<sequence length="684" mass="75495">MMNRKPLVMAITLALGTPFLSLAAVAEQVKTAEFDEVLVSATRIQEKVSESSRSAAVVGEEQLAEKQGDSVAEVLKTEANINIANGPRASAQQVEIRGLSGQRVLQTIDGARQNTSAGHRGTFFMDPELLSSVEVVRGPASSLWGSGAIGGVVSQNTKSAREMLDEGQSFGGYLKQGYETNGQRSKSSGAIYGAKGSIDWLLNGSYSDGDNIKAGNDNTLENSASRSRSGLAKFGWQLDEAQRLQLSGRINEISEAVPSNPATDVSNSVPLVRRDSKDSNLTLDYSLAPSSNALLDLDAKFYWNKTDYDENRLTKGQFDTTEYETLGFSIANRSQWQGLKLTYGLDGYRDQIETFRDDSGQSGQRPGNIDGESRVWGAFVAANIALGENWSLDPALRYDSFENESNNLGHSSDDDALSPSLALVWKTAPWLTLSARYDEAFRAPSVEEMYSSGTHYCIPPIPNFLPNGLCNTFEVNENLKAEKAKNKELKADMRFAELAGNDELALSLSVFRNDVDDFIEQRVTNPLHGIPGLEQNTRWDNVDKARLTGFELTGKYRINQTRLSLSYGQTEGKDRHDGGYLANIPANKLVLDLSQGIMAGDMKLGTRVSYNASQDRVPEDNPVNRYQDYTLWDVYLAWEPAMGTFEGLRVDFAIENIGDEEYIQAWQTLMDQGRNFKLSARYRF</sequence>
<keyword evidence="3 10" id="KW-0813">Transport</keyword>
<dbReference type="GO" id="GO:0015344">
    <property type="term" value="F:siderophore uptake transmembrane transporter activity"/>
    <property type="evidence" value="ECO:0007669"/>
    <property type="project" value="TreeGrafter"/>
</dbReference>
<gene>
    <name evidence="15" type="primary">hxuC_2</name>
    <name evidence="15" type="ORF">NCTC10738_02422</name>
</gene>
<dbReference type="InterPro" id="IPR037066">
    <property type="entry name" value="Plug_dom_sf"/>
</dbReference>
<dbReference type="NCBIfam" id="TIGR01785">
    <property type="entry name" value="TonB-hemin"/>
    <property type="match status" value="1"/>
</dbReference>
<keyword evidence="16" id="KW-1185">Reference proteome</keyword>
<dbReference type="EMBL" id="UGYO01000001">
    <property type="protein sequence ID" value="SUI75902.1"/>
    <property type="molecule type" value="Genomic_DNA"/>
</dbReference>
<dbReference type="GO" id="GO:0044718">
    <property type="term" value="P:siderophore transmembrane transport"/>
    <property type="evidence" value="ECO:0007669"/>
    <property type="project" value="TreeGrafter"/>
</dbReference>
<evidence type="ECO:0000313" key="16">
    <source>
        <dbReference type="Proteomes" id="UP000254069"/>
    </source>
</evidence>
<dbReference type="InterPro" id="IPR012910">
    <property type="entry name" value="Plug_dom"/>
</dbReference>
<evidence type="ECO:0000256" key="1">
    <source>
        <dbReference type="ARBA" id="ARBA00004571"/>
    </source>
</evidence>
<evidence type="ECO:0000259" key="14">
    <source>
        <dbReference type="Pfam" id="PF07715"/>
    </source>
</evidence>
<dbReference type="Proteomes" id="UP000254069">
    <property type="component" value="Unassembled WGS sequence"/>
</dbReference>
<comment type="subcellular location">
    <subcellularLocation>
        <location evidence="1 10">Cell outer membrane</location>
        <topology evidence="1 10">Multi-pass membrane protein</topology>
    </subcellularLocation>
</comment>
<comment type="similarity">
    <text evidence="2 10 11">Belongs to the TonB-dependent receptor family.</text>
</comment>
<feature type="domain" description="TonB-dependent receptor plug" evidence="14">
    <location>
        <begin position="48"/>
        <end position="152"/>
    </location>
</feature>
<dbReference type="AlphaFoldDB" id="A0A380A978"/>
<dbReference type="InterPro" id="IPR010949">
    <property type="entry name" value="TonB_Hb/transfer/lactofer_rcpt"/>
</dbReference>
<protein>
    <submittedName>
        <fullName evidence="15">Heme/hemopexin utilization protein C</fullName>
    </submittedName>
</protein>
<evidence type="ECO:0000256" key="9">
    <source>
        <dbReference type="ARBA" id="ARBA00023237"/>
    </source>
</evidence>
<evidence type="ECO:0000313" key="15">
    <source>
        <dbReference type="EMBL" id="SUI75902.1"/>
    </source>
</evidence>
<dbReference type="Pfam" id="PF00593">
    <property type="entry name" value="TonB_dep_Rec_b-barrel"/>
    <property type="match status" value="1"/>
</dbReference>
<reference evidence="15 16" key="1">
    <citation type="submission" date="2018-06" db="EMBL/GenBank/DDBJ databases">
        <authorList>
            <consortium name="Pathogen Informatics"/>
            <person name="Doyle S."/>
        </authorList>
    </citation>
    <scope>NUCLEOTIDE SEQUENCE [LARGE SCALE GENOMIC DNA]</scope>
    <source>
        <strain evidence="15 16">NCTC10738</strain>
    </source>
</reference>
<evidence type="ECO:0000256" key="2">
    <source>
        <dbReference type="ARBA" id="ARBA00009810"/>
    </source>
</evidence>
<evidence type="ECO:0000256" key="4">
    <source>
        <dbReference type="ARBA" id="ARBA00022452"/>
    </source>
</evidence>
<accession>A0A380A978</accession>
<feature type="domain" description="TonB-dependent receptor-like beta-barrel" evidence="13">
    <location>
        <begin position="232"/>
        <end position="657"/>
    </location>
</feature>
<dbReference type="SUPFAM" id="SSF56935">
    <property type="entry name" value="Porins"/>
    <property type="match status" value="1"/>
</dbReference>
<evidence type="ECO:0000256" key="12">
    <source>
        <dbReference type="SAM" id="SignalP"/>
    </source>
</evidence>
<evidence type="ECO:0000256" key="5">
    <source>
        <dbReference type="ARBA" id="ARBA00022692"/>
    </source>
</evidence>
<keyword evidence="8 10" id="KW-0472">Membrane</keyword>